<evidence type="ECO:0000256" key="17">
    <source>
        <dbReference type="ARBA" id="ARBA00079906"/>
    </source>
</evidence>
<comment type="caution">
    <text evidence="20">The sequence shown here is derived from an EMBL/GenBank/DDBJ whole genome shotgun (WGS) entry which is preliminary data.</text>
</comment>
<dbReference type="Gene3D" id="3.30.2350.10">
    <property type="entry name" value="Pseudouridine synthase"/>
    <property type="match status" value="1"/>
</dbReference>
<keyword evidence="6" id="KW-0963">Cytoplasm</keyword>
<evidence type="ECO:0000259" key="19">
    <source>
        <dbReference type="Pfam" id="PF01509"/>
    </source>
</evidence>
<dbReference type="EC" id="5.4.99.25" evidence="5"/>
<evidence type="ECO:0000256" key="3">
    <source>
        <dbReference type="ARBA" id="ARBA00004514"/>
    </source>
</evidence>
<comment type="catalytic activity">
    <reaction evidence="12">
        <text>a uridine in tRNA = a pseudouridine in tRNA</text>
        <dbReference type="Rhea" id="RHEA:54572"/>
        <dbReference type="Rhea" id="RHEA-COMP:13339"/>
        <dbReference type="Rhea" id="RHEA-COMP:13934"/>
        <dbReference type="ChEBI" id="CHEBI:65314"/>
        <dbReference type="ChEBI" id="CHEBI:65315"/>
    </reaction>
</comment>
<dbReference type="HAMAP" id="MF_01080">
    <property type="entry name" value="TruB_bact"/>
    <property type="match status" value="1"/>
</dbReference>
<evidence type="ECO:0000313" key="20">
    <source>
        <dbReference type="EMBL" id="KAG8549146.1"/>
    </source>
</evidence>
<dbReference type="SUPFAM" id="SSF55120">
    <property type="entry name" value="Pseudouridine synthase"/>
    <property type="match status" value="1"/>
</dbReference>
<dbReference type="NCBIfam" id="TIGR00431">
    <property type="entry name" value="TruB"/>
    <property type="match status" value="1"/>
</dbReference>
<dbReference type="GO" id="GO:0005829">
    <property type="term" value="C:cytosol"/>
    <property type="evidence" value="ECO:0007669"/>
    <property type="project" value="UniProtKB-SubCell"/>
</dbReference>
<evidence type="ECO:0000313" key="21">
    <source>
        <dbReference type="Proteomes" id="UP000824782"/>
    </source>
</evidence>
<evidence type="ECO:0000256" key="8">
    <source>
        <dbReference type="ARBA" id="ARBA00022694"/>
    </source>
</evidence>
<dbReference type="EMBL" id="WNYA01000234">
    <property type="protein sequence ID" value="KAG8549146.1"/>
    <property type="molecule type" value="Genomic_DNA"/>
</dbReference>
<dbReference type="InterPro" id="IPR002501">
    <property type="entry name" value="PsdUridine_synth_N"/>
</dbReference>
<keyword evidence="9" id="KW-0007">Acetylation</keyword>
<evidence type="ECO:0000256" key="5">
    <source>
        <dbReference type="ARBA" id="ARBA00012787"/>
    </source>
</evidence>
<accession>A0AAV6ZJA0</accession>
<dbReference type="PANTHER" id="PTHR13767:SF2">
    <property type="entry name" value="PSEUDOURIDYLATE SYNTHASE TRUB1"/>
    <property type="match status" value="1"/>
</dbReference>
<dbReference type="InterPro" id="IPR020103">
    <property type="entry name" value="PsdUridine_synth_cat_dom_sf"/>
</dbReference>
<feature type="region of interest" description="Disordered" evidence="18">
    <location>
        <begin position="250"/>
        <end position="270"/>
    </location>
</feature>
<sequence length="270" mass="29117">MAAEKASRLLALSGLFPVYKPPGVTSAQALNELKSRLLTEAGLKEFTKRKKQTLKIGHGGTLDSSASGLLLVGIGDGTKMLGAMLSGSKKYTTTAQLGKATDTLDESGTVTDEKPYDHITREDLEKVLEKFSGNILQVPPLFSALKKNGKRLSCLVREGAQVEAKPARPVVVYKLALTDFQPPLFTLEVECGGGFYVRSLIRDIGEALSSCASVTGLIRTKQGPFTLDDETLRKEHWDIEHVAQALQTYNPPEDQASKRLKTGGDGGLQS</sequence>
<dbReference type="GO" id="GO:0006400">
    <property type="term" value="P:tRNA modification"/>
    <property type="evidence" value="ECO:0007669"/>
    <property type="project" value="TreeGrafter"/>
</dbReference>
<reference evidence="20" key="1">
    <citation type="thesis" date="2020" institute="ProQuest LLC" country="789 East Eisenhower Parkway, Ann Arbor, MI, USA">
        <title>Comparative Genomics and Chromosome Evolution.</title>
        <authorList>
            <person name="Mudd A.B."/>
        </authorList>
    </citation>
    <scope>NUCLEOTIDE SEQUENCE</scope>
    <source>
        <strain evidence="20">237g6f4</strain>
        <tissue evidence="20">Blood</tissue>
    </source>
</reference>
<evidence type="ECO:0000256" key="9">
    <source>
        <dbReference type="ARBA" id="ARBA00022990"/>
    </source>
</evidence>
<dbReference type="GO" id="GO:1990481">
    <property type="term" value="P:mRNA pseudouridine synthesis"/>
    <property type="evidence" value="ECO:0007669"/>
    <property type="project" value="TreeGrafter"/>
</dbReference>
<dbReference type="GO" id="GO:0006397">
    <property type="term" value="P:mRNA processing"/>
    <property type="evidence" value="ECO:0007669"/>
    <property type="project" value="UniProtKB-KW"/>
</dbReference>
<keyword evidence="8" id="KW-0819">tRNA processing</keyword>
<comment type="similarity">
    <text evidence="4">Belongs to the pseudouridine synthase TruB family.</text>
</comment>
<evidence type="ECO:0000256" key="12">
    <source>
        <dbReference type="ARBA" id="ARBA00036943"/>
    </source>
</evidence>
<comment type="catalytic activity">
    <reaction evidence="13">
        <text>uridine(55) in tRNA = pseudouridine(55) in tRNA</text>
        <dbReference type="Rhea" id="RHEA:42532"/>
        <dbReference type="Rhea" id="RHEA-COMP:10101"/>
        <dbReference type="Rhea" id="RHEA-COMP:10102"/>
        <dbReference type="ChEBI" id="CHEBI:65314"/>
        <dbReference type="ChEBI" id="CHEBI:65315"/>
        <dbReference type="EC" id="5.4.99.25"/>
    </reaction>
    <physiologicalReaction direction="left-to-right" evidence="13">
        <dbReference type="Rhea" id="RHEA:42533"/>
    </physiologicalReaction>
</comment>
<evidence type="ECO:0000256" key="4">
    <source>
        <dbReference type="ARBA" id="ARBA00008999"/>
    </source>
</evidence>
<gene>
    <name evidence="20" type="ORF">GDO81_022426</name>
</gene>
<comment type="catalytic activity">
    <reaction evidence="1">
        <text>a uridine in mRNA = a pseudouridine in mRNA</text>
        <dbReference type="Rhea" id="RHEA:56644"/>
        <dbReference type="Rhea" id="RHEA-COMP:14658"/>
        <dbReference type="Rhea" id="RHEA-COMP:14659"/>
        <dbReference type="ChEBI" id="CHEBI:65314"/>
        <dbReference type="ChEBI" id="CHEBI:65315"/>
    </reaction>
</comment>
<evidence type="ECO:0000256" key="16">
    <source>
        <dbReference type="ARBA" id="ARBA00079278"/>
    </source>
</evidence>
<keyword evidence="11" id="KW-0539">Nucleus</keyword>
<feature type="domain" description="Pseudouridine synthase II N-terminal" evidence="19">
    <location>
        <begin position="48"/>
        <end position="197"/>
    </location>
</feature>
<evidence type="ECO:0000256" key="13">
    <source>
        <dbReference type="ARBA" id="ARBA00051710"/>
    </source>
</evidence>
<keyword evidence="21" id="KW-1185">Reference proteome</keyword>
<dbReference type="FunFam" id="3.30.2350.10:FF:000013">
    <property type="entry name" value="TruB pseudouridine synthase family member 1"/>
    <property type="match status" value="1"/>
</dbReference>
<comment type="subcellular location">
    <subcellularLocation>
        <location evidence="3">Cytoplasm</location>
        <location evidence="3">Cytosol</location>
    </subcellularLocation>
    <subcellularLocation>
        <location evidence="2">Nucleus</location>
    </subcellularLocation>
</comment>
<keyword evidence="10" id="KW-0413">Isomerase</keyword>
<evidence type="ECO:0000256" key="7">
    <source>
        <dbReference type="ARBA" id="ARBA00022664"/>
    </source>
</evidence>
<name>A0AAV6ZJA0_ENGPU</name>
<dbReference type="PANTHER" id="PTHR13767">
    <property type="entry name" value="TRNA-PSEUDOURIDINE SYNTHASE"/>
    <property type="match status" value="1"/>
</dbReference>
<protein>
    <recommendedName>
        <fullName evidence="15">Pseudouridylate synthase TRUB1</fullName>
        <ecNumber evidence="5">5.4.99.25</ecNumber>
    </recommendedName>
    <alternativeName>
        <fullName evidence="16">TruB pseudouridine synthase homolog 1</fullName>
    </alternativeName>
    <alternativeName>
        <fullName evidence="17">tRNA pseudouridine 55 synthase TRUB1</fullName>
    </alternativeName>
</protein>
<dbReference type="AlphaFoldDB" id="A0AAV6ZJA0"/>
<evidence type="ECO:0000256" key="14">
    <source>
        <dbReference type="ARBA" id="ARBA00059404"/>
    </source>
</evidence>
<dbReference type="InterPro" id="IPR014780">
    <property type="entry name" value="tRNA_psdUridine_synth_TruB"/>
</dbReference>
<dbReference type="GO" id="GO:0003723">
    <property type="term" value="F:RNA binding"/>
    <property type="evidence" value="ECO:0007669"/>
    <property type="project" value="InterPro"/>
</dbReference>
<evidence type="ECO:0000256" key="18">
    <source>
        <dbReference type="SAM" id="MobiDB-lite"/>
    </source>
</evidence>
<evidence type="ECO:0000256" key="10">
    <source>
        <dbReference type="ARBA" id="ARBA00023235"/>
    </source>
</evidence>
<comment type="function">
    <text evidence="14">Pseudouridine synthase that catalyzes pseudouridylation of mRNAs and tRNAs. Mediates pseudouridylation of mRNAs with the consensus sequence 5'-GUUCNANNC-3', harboring a stem-loop structure. Constitutes the major pseudouridine synthase acting on mRNAs. Also catalyzes pseudouridylation of some tRNAs, including synthesis of pseudouridine(55) from uracil-55, in the psi GC loop of a subset of tRNAs. Promotes the processing of pri-let-7 microRNAs (pri-miRNAs) independently of its RNA pseudouridylate synthase activity. Acts by binding to the stem-loop structure on pri-let-7, preventing LIN28-binding (LIN28A and/or LIN28B), thereby enhancing the interaction between pri-let-7 and the microprocessor DGCR8, which mediates miRNA maturation.</text>
</comment>
<evidence type="ECO:0000256" key="15">
    <source>
        <dbReference type="ARBA" id="ARBA00067538"/>
    </source>
</evidence>
<evidence type="ECO:0000256" key="6">
    <source>
        <dbReference type="ARBA" id="ARBA00022490"/>
    </source>
</evidence>
<organism evidence="20 21">
    <name type="scientific">Engystomops pustulosus</name>
    <name type="common">Tungara frog</name>
    <name type="synonym">Physalaemus pustulosus</name>
    <dbReference type="NCBI Taxonomy" id="76066"/>
    <lineage>
        <taxon>Eukaryota</taxon>
        <taxon>Metazoa</taxon>
        <taxon>Chordata</taxon>
        <taxon>Craniata</taxon>
        <taxon>Vertebrata</taxon>
        <taxon>Euteleostomi</taxon>
        <taxon>Amphibia</taxon>
        <taxon>Batrachia</taxon>
        <taxon>Anura</taxon>
        <taxon>Neobatrachia</taxon>
        <taxon>Hyloidea</taxon>
        <taxon>Leptodactylidae</taxon>
        <taxon>Leiuperinae</taxon>
        <taxon>Engystomops</taxon>
    </lineage>
</organism>
<dbReference type="Proteomes" id="UP000824782">
    <property type="component" value="Unassembled WGS sequence"/>
</dbReference>
<keyword evidence="7" id="KW-0507">mRNA processing</keyword>
<evidence type="ECO:0000256" key="1">
    <source>
        <dbReference type="ARBA" id="ARBA00001166"/>
    </source>
</evidence>
<dbReference type="Pfam" id="PF01509">
    <property type="entry name" value="TruB_N"/>
    <property type="match status" value="1"/>
</dbReference>
<evidence type="ECO:0000256" key="2">
    <source>
        <dbReference type="ARBA" id="ARBA00004123"/>
    </source>
</evidence>
<dbReference type="GO" id="GO:0160148">
    <property type="term" value="F:tRNA pseudouridine(55) synthase activity"/>
    <property type="evidence" value="ECO:0007669"/>
    <property type="project" value="UniProtKB-EC"/>
</dbReference>
<dbReference type="GO" id="GO:0005634">
    <property type="term" value="C:nucleus"/>
    <property type="evidence" value="ECO:0007669"/>
    <property type="project" value="UniProtKB-SubCell"/>
</dbReference>
<proteinExistence type="inferred from homology"/>
<evidence type="ECO:0000256" key="11">
    <source>
        <dbReference type="ARBA" id="ARBA00023242"/>
    </source>
</evidence>